<dbReference type="RefSeq" id="WP_236640528.1">
    <property type="nucleotide sequence ID" value="NZ_CP045032.1"/>
</dbReference>
<feature type="transmembrane region" description="Helical" evidence="1">
    <location>
        <begin position="128"/>
        <end position="151"/>
    </location>
</feature>
<dbReference type="EMBL" id="CP045032">
    <property type="protein sequence ID" value="QFQ03157.1"/>
    <property type="molecule type" value="Genomic_DNA"/>
</dbReference>
<proteinExistence type="predicted"/>
<dbReference type="KEGG" id="cuo:CUROG_09065"/>
<keyword evidence="3" id="KW-1185">Reference proteome</keyword>
<keyword evidence="1" id="KW-0472">Membrane</keyword>
<name>A0A5J6ZC76_9CORY</name>
<reference evidence="3" key="1">
    <citation type="submission" date="2019-10" db="EMBL/GenBank/DDBJ databases">
        <title>Complete genome sequence of Corynebacterium urogenitalis DSM 108747, isolated from the genital tract of a cow.</title>
        <authorList>
            <person name="Ruckert C."/>
            <person name="Ballas P."/>
            <person name="Wagener K."/>
            <person name="Drillich M."/>
            <person name="Kaempfer P."/>
            <person name="Busse H.-J."/>
            <person name="Ehling-Schulz M."/>
        </authorList>
    </citation>
    <scope>NUCLEOTIDE SEQUENCE [LARGE SCALE GENOMIC DNA]</scope>
    <source>
        <strain evidence="3">LMM 1652</strain>
    </source>
</reference>
<protein>
    <recommendedName>
        <fullName evidence="4">DUF3592 domain-containing protein</fullName>
    </recommendedName>
</protein>
<evidence type="ECO:0000313" key="2">
    <source>
        <dbReference type="EMBL" id="QFQ03157.1"/>
    </source>
</evidence>
<accession>A0A5J6ZC76</accession>
<organism evidence="2 3">
    <name type="scientific">Corynebacterium urogenitale</name>
    <dbReference type="NCBI Taxonomy" id="2487892"/>
    <lineage>
        <taxon>Bacteria</taxon>
        <taxon>Bacillati</taxon>
        <taxon>Actinomycetota</taxon>
        <taxon>Actinomycetes</taxon>
        <taxon>Mycobacteriales</taxon>
        <taxon>Corynebacteriaceae</taxon>
        <taxon>Corynebacterium</taxon>
    </lineage>
</organism>
<sequence length="158" mass="17217">MTPGGANTVVEGGQLAAQKRRDQIFRRAKQAVLAVVAFFVLVCAGMVVTAAINDAAIARDKATATAEVIDVGTMRTTVLFRDERGNYHQPNEGLKYPTGLERGQKVRVEYQASNPANVKVEGRTWTLAFLPALSSIAVVLVLGALLWALVLRLERRRK</sequence>
<gene>
    <name evidence="2" type="ORF">CUROG_09065</name>
</gene>
<dbReference type="AlphaFoldDB" id="A0A5J6ZC76"/>
<keyword evidence="1" id="KW-0812">Transmembrane</keyword>
<dbReference type="Proteomes" id="UP000326711">
    <property type="component" value="Chromosome"/>
</dbReference>
<evidence type="ECO:0000313" key="3">
    <source>
        <dbReference type="Proteomes" id="UP000326711"/>
    </source>
</evidence>
<evidence type="ECO:0008006" key="4">
    <source>
        <dbReference type="Google" id="ProtNLM"/>
    </source>
</evidence>
<evidence type="ECO:0000256" key="1">
    <source>
        <dbReference type="SAM" id="Phobius"/>
    </source>
</evidence>
<keyword evidence="1" id="KW-1133">Transmembrane helix</keyword>
<feature type="transmembrane region" description="Helical" evidence="1">
    <location>
        <begin position="31"/>
        <end position="52"/>
    </location>
</feature>